<evidence type="ECO:0000259" key="7">
    <source>
        <dbReference type="PROSITE" id="PS50166"/>
    </source>
</evidence>
<dbReference type="RefSeq" id="XP_003680849.1">
    <property type="nucleotide sequence ID" value="XM_003680801.1"/>
</dbReference>
<keyword evidence="6" id="KW-0539">Nucleus</keyword>
<dbReference type="PANTHER" id="PTHR10997">
    <property type="entry name" value="IMPORTIN-7, 8, 11"/>
    <property type="match status" value="1"/>
</dbReference>
<dbReference type="GO" id="GO:0061608">
    <property type="term" value="F:nuclear import signal receptor activity"/>
    <property type="evidence" value="ECO:0007669"/>
    <property type="project" value="EnsemblFungi"/>
</dbReference>
<dbReference type="STRING" id="1076872.G8ZSP4"/>
<evidence type="ECO:0000256" key="2">
    <source>
        <dbReference type="ARBA" id="ARBA00004496"/>
    </source>
</evidence>
<dbReference type="Gene3D" id="1.25.10.10">
    <property type="entry name" value="Leucine-rich Repeat Variant"/>
    <property type="match status" value="1"/>
</dbReference>
<dbReference type="FunFam" id="1.25.10.10:FF:000244">
    <property type="entry name" value="Nonsense-mediated mRNA decay protein"/>
    <property type="match status" value="1"/>
</dbReference>
<evidence type="ECO:0000313" key="8">
    <source>
        <dbReference type="EMBL" id="CCE91638.1"/>
    </source>
</evidence>
<dbReference type="SUPFAM" id="SSF48371">
    <property type="entry name" value="ARM repeat"/>
    <property type="match status" value="1"/>
</dbReference>
<evidence type="ECO:0000313" key="9">
    <source>
        <dbReference type="Proteomes" id="UP000005627"/>
    </source>
</evidence>
<evidence type="ECO:0000256" key="4">
    <source>
        <dbReference type="ARBA" id="ARBA00022490"/>
    </source>
</evidence>
<comment type="subcellular location">
    <subcellularLocation>
        <location evidence="2">Cytoplasm</location>
    </subcellularLocation>
    <subcellularLocation>
        <location evidence="1">Nucleus</location>
    </subcellularLocation>
</comment>
<dbReference type="KEGG" id="tdl:TDEL_0D00540"/>
<sequence>MDVNTLLQCFACTLDHDAGIRADAERHLKQASCQPGFLGACLDIIASSEVPLNIKMSASLYFKNKSVYGWSGKHIGKNELLDYEIDNDEKPVVKDALIKAMLQCSKTSPGCIRVLKSALAVIIGEEYSQGRWDSLLSESLGLLTASDIDLAYVGLICLSEIFRSYRWKENDARQELEHMILQYFPDLLSFANDSLLQDGKNMNNPKIGEMVKLILKIYKFVTYHDLPFTLQRSEMFIPWANFFVSVIQTPLPEEVLSISDTDTRSLNPWVKCKKWSYAILYRLFQRYGSDSLTKRFNYDEFKSLFRDQFLPHFLQLLFQQVELWGSNRLWLSNASVYYILSFIEQTIVQKHTWKLIKEHYNTILQHIISPLLTPNEDMLDSFENDPQEYIHRNLELWDDSYSPDLAASSLLTTSVTKRGKTTLEPTLQFVIQTLQANMSTIENMPLENAVKVESSLRIFSCIIDRLTVNNSPYLGQMESFMKAFVFPFFSSPHGFLRTRACEICSKAGEVQFEDSTVIEVIYKGIMQCLNEETGCLPVQLLAALALQTFIHNEQFQQALSAVVLPTMQKMLYLSNEFESDTISGVMQDFVEQFAEQLQPFGVELMNTLVQQFLKLAIDLNDVANTEANNILDADDVPDETDKQMAALGILSTTISILLSFENSPEIVKNLEQSFYPAAEFILKNGIEDFYRECCEFVENSTFLLREITPISWKILELIGEANRKEESMVSFYLEDFMLVFNNYTIYGKDELKKNEFYTNIIWEVYRKSSISEESDLDELIIVFDLAQKLILALEGNLQASYRQQFLEDAIKSIVVEKETLKKNIIFGVTAFNVIISSIVSSPLVSLQFLKHHECLQFFFEMWLSFYAPNVKRIFDIKLSILALLSIICQVPLEAFSELSMESTVQHLTPIMLELVSRVPGALKNMEERRKEYSSDSFKPEAFNDWENEDDAYDDNEETGEEALKEQLELLKGDSDVLKFVNGRSFEDGENFDDLEEDPLTGSILDSINIYEVLKTSMMSLQQSDLNRYACFVKNMPPEDQTLLSQLLSL</sequence>
<dbReference type="EMBL" id="HE616745">
    <property type="protein sequence ID" value="CCE91638.1"/>
    <property type="molecule type" value="Genomic_DNA"/>
</dbReference>
<keyword evidence="4" id="KW-0963">Cytoplasm</keyword>
<dbReference type="GO" id="GO:0005635">
    <property type="term" value="C:nuclear envelope"/>
    <property type="evidence" value="ECO:0007669"/>
    <property type="project" value="TreeGrafter"/>
</dbReference>
<feature type="domain" description="Importin N-terminal" evidence="7">
    <location>
        <begin position="24"/>
        <end position="103"/>
    </location>
</feature>
<reference evidence="8 9" key="1">
    <citation type="journal article" date="2011" name="Proc. Natl. Acad. Sci. U.S.A.">
        <title>Evolutionary erosion of yeast sex chromosomes by mating-type switching accidents.</title>
        <authorList>
            <person name="Gordon J.L."/>
            <person name="Armisen D."/>
            <person name="Proux-Wera E."/>
            <person name="Oheigeartaigh S.S."/>
            <person name="Byrne K.P."/>
            <person name="Wolfe K.H."/>
        </authorList>
    </citation>
    <scope>NUCLEOTIDE SEQUENCE [LARGE SCALE GENOMIC DNA]</scope>
    <source>
        <strain evidence="9">ATCC 10662 / CBS 1146 / NBRC 0425 / NCYC 2629 / NRRL Y-866</strain>
    </source>
</reference>
<dbReference type="GO" id="GO:0005829">
    <property type="term" value="C:cytosol"/>
    <property type="evidence" value="ECO:0007669"/>
    <property type="project" value="TreeGrafter"/>
</dbReference>
<keyword evidence="3" id="KW-0813">Transport</keyword>
<protein>
    <recommendedName>
        <fullName evidence="7">Importin N-terminal domain-containing protein</fullName>
    </recommendedName>
</protein>
<gene>
    <name evidence="8" type="primary">TDEL0D00540</name>
    <name evidence="8" type="ORF">TDEL_0D00540</name>
</gene>
<proteinExistence type="predicted"/>
<organism evidence="8 9">
    <name type="scientific">Torulaspora delbrueckii</name>
    <name type="common">Yeast</name>
    <name type="synonym">Candida colliculosa</name>
    <dbReference type="NCBI Taxonomy" id="4950"/>
    <lineage>
        <taxon>Eukaryota</taxon>
        <taxon>Fungi</taxon>
        <taxon>Dikarya</taxon>
        <taxon>Ascomycota</taxon>
        <taxon>Saccharomycotina</taxon>
        <taxon>Saccharomycetes</taxon>
        <taxon>Saccharomycetales</taxon>
        <taxon>Saccharomycetaceae</taxon>
        <taxon>Torulaspora</taxon>
    </lineage>
</organism>
<dbReference type="InParanoid" id="G8ZSP4"/>
<evidence type="ECO:0000256" key="6">
    <source>
        <dbReference type="ARBA" id="ARBA00023242"/>
    </source>
</evidence>
<keyword evidence="9" id="KW-1185">Reference proteome</keyword>
<keyword evidence="5" id="KW-0653">Protein transport</keyword>
<dbReference type="HOGENOM" id="CLU_004196_0_0_1"/>
<dbReference type="FunCoup" id="G8ZSP4">
    <property type="interactions" value="1444"/>
</dbReference>
<name>G8ZSP4_TORDE</name>
<dbReference type="Pfam" id="PF03810">
    <property type="entry name" value="IBN_N"/>
    <property type="match status" value="1"/>
</dbReference>
<dbReference type="InterPro" id="IPR011989">
    <property type="entry name" value="ARM-like"/>
</dbReference>
<dbReference type="eggNOG" id="KOG1991">
    <property type="taxonomic scope" value="Eukaryota"/>
</dbReference>
<dbReference type="GO" id="GO:0031267">
    <property type="term" value="F:small GTPase binding"/>
    <property type="evidence" value="ECO:0007669"/>
    <property type="project" value="InterPro"/>
</dbReference>
<dbReference type="InterPro" id="IPR001494">
    <property type="entry name" value="Importin-beta_N"/>
</dbReference>
<dbReference type="Proteomes" id="UP000005627">
    <property type="component" value="Chromosome 4"/>
</dbReference>
<dbReference type="PROSITE" id="PS50166">
    <property type="entry name" value="IMPORTIN_B_NT"/>
    <property type="match status" value="1"/>
</dbReference>
<evidence type="ECO:0000256" key="3">
    <source>
        <dbReference type="ARBA" id="ARBA00022448"/>
    </source>
</evidence>
<dbReference type="PANTHER" id="PTHR10997:SF18">
    <property type="entry name" value="D-IMPORTIN 7_RANBP7"/>
    <property type="match status" value="1"/>
</dbReference>
<dbReference type="InterPro" id="IPR016024">
    <property type="entry name" value="ARM-type_fold"/>
</dbReference>
<dbReference type="AlphaFoldDB" id="G8ZSP4"/>
<evidence type="ECO:0000256" key="1">
    <source>
        <dbReference type="ARBA" id="ARBA00004123"/>
    </source>
</evidence>
<dbReference type="GO" id="GO:0006606">
    <property type="term" value="P:protein import into nucleus"/>
    <property type="evidence" value="ECO:0007669"/>
    <property type="project" value="EnsemblFungi"/>
</dbReference>
<dbReference type="SMART" id="SM00913">
    <property type="entry name" value="IBN_N"/>
    <property type="match status" value="1"/>
</dbReference>
<dbReference type="OrthoDB" id="760868at2759"/>
<dbReference type="GeneID" id="11502050"/>
<accession>G8ZSP4</accession>
<evidence type="ECO:0000256" key="5">
    <source>
        <dbReference type="ARBA" id="ARBA00022927"/>
    </source>
</evidence>